<evidence type="ECO:0008006" key="4">
    <source>
        <dbReference type="Google" id="ProtNLM"/>
    </source>
</evidence>
<dbReference type="EMBL" id="JBHMQT010000029">
    <property type="protein sequence ID" value="MFC0863244.1"/>
    <property type="molecule type" value="Genomic_DNA"/>
</dbReference>
<name>A0ABV6U457_9ACTN</name>
<evidence type="ECO:0000313" key="3">
    <source>
        <dbReference type="Proteomes" id="UP001589870"/>
    </source>
</evidence>
<feature type="signal peptide" evidence="1">
    <location>
        <begin position="1"/>
        <end position="32"/>
    </location>
</feature>
<proteinExistence type="predicted"/>
<organism evidence="2 3">
    <name type="scientific">Sphaerimonospora cavernae</name>
    <dbReference type="NCBI Taxonomy" id="1740611"/>
    <lineage>
        <taxon>Bacteria</taxon>
        <taxon>Bacillati</taxon>
        <taxon>Actinomycetota</taxon>
        <taxon>Actinomycetes</taxon>
        <taxon>Streptosporangiales</taxon>
        <taxon>Streptosporangiaceae</taxon>
        <taxon>Sphaerimonospora</taxon>
    </lineage>
</organism>
<evidence type="ECO:0000256" key="1">
    <source>
        <dbReference type="SAM" id="SignalP"/>
    </source>
</evidence>
<reference evidence="2 3" key="1">
    <citation type="submission" date="2024-09" db="EMBL/GenBank/DDBJ databases">
        <authorList>
            <person name="Sun Q."/>
            <person name="Mori K."/>
        </authorList>
    </citation>
    <scope>NUCLEOTIDE SEQUENCE [LARGE SCALE GENOMIC DNA]</scope>
    <source>
        <strain evidence="2 3">TBRC 1851</strain>
    </source>
</reference>
<comment type="caution">
    <text evidence="2">The sequence shown here is derived from an EMBL/GenBank/DDBJ whole genome shotgun (WGS) entry which is preliminary data.</text>
</comment>
<keyword evidence="3" id="KW-1185">Reference proteome</keyword>
<dbReference type="Proteomes" id="UP001589870">
    <property type="component" value="Unassembled WGS sequence"/>
</dbReference>
<dbReference type="RefSeq" id="WP_394301403.1">
    <property type="nucleotide sequence ID" value="NZ_JBHMQT010000029.1"/>
</dbReference>
<sequence>MYQPAIGRTLTVGVTIAALGLLSPGISASAAAASPSHSVKITVMASSDIHGNALNWDY</sequence>
<gene>
    <name evidence="2" type="ORF">ACFHYQ_13155</name>
</gene>
<keyword evidence="1" id="KW-0732">Signal</keyword>
<evidence type="ECO:0000313" key="2">
    <source>
        <dbReference type="EMBL" id="MFC0863244.1"/>
    </source>
</evidence>
<accession>A0ABV6U457</accession>
<feature type="chain" id="PRO_5046948812" description="Bifunctional metallophosphatase/5'-nucleotidase" evidence="1">
    <location>
        <begin position="33"/>
        <end position="58"/>
    </location>
</feature>
<protein>
    <recommendedName>
        <fullName evidence="4">Bifunctional metallophosphatase/5'-nucleotidase</fullName>
    </recommendedName>
</protein>